<accession>A0ABR7PL68</accession>
<evidence type="ECO:0000313" key="2">
    <source>
        <dbReference type="EMBL" id="MBC8747125.1"/>
    </source>
</evidence>
<feature type="region of interest" description="Disordered" evidence="1">
    <location>
        <begin position="1"/>
        <end position="65"/>
    </location>
</feature>
<keyword evidence="3" id="KW-1185">Reference proteome</keyword>
<comment type="caution">
    <text evidence="2">The sequence shown here is derived from an EMBL/GenBank/DDBJ whole genome shotgun (WGS) entry which is preliminary data.</text>
</comment>
<feature type="compositionally biased region" description="Pro residues" evidence="1">
    <location>
        <begin position="17"/>
        <end position="65"/>
    </location>
</feature>
<gene>
    <name evidence="2" type="ORF">F6X42_11015</name>
</gene>
<dbReference type="EMBL" id="VZQQ01000007">
    <property type="protein sequence ID" value="MBC8747125.1"/>
    <property type="molecule type" value="Genomic_DNA"/>
</dbReference>
<proteinExistence type="predicted"/>
<organism evidence="2 3">
    <name type="scientific">Paraburkholderia podalyriae</name>
    <dbReference type="NCBI Taxonomy" id="1938811"/>
    <lineage>
        <taxon>Bacteria</taxon>
        <taxon>Pseudomonadati</taxon>
        <taxon>Pseudomonadota</taxon>
        <taxon>Betaproteobacteria</taxon>
        <taxon>Burkholderiales</taxon>
        <taxon>Burkholderiaceae</taxon>
        <taxon>Paraburkholderia</taxon>
    </lineage>
</organism>
<reference evidence="2 3" key="1">
    <citation type="submission" date="2019-09" db="EMBL/GenBank/DDBJ databases">
        <title>Paraburkholderia podalyriae sp. nov., A South African Podalyria-associated rhizobium.</title>
        <authorList>
            <person name="Mavima L."/>
            <person name="Beukes C.W."/>
            <person name="Palmer M."/>
            <person name="De Meyer S.E."/>
            <person name="James E.K."/>
            <person name="Maluk M."/>
            <person name="Avontuur J.R."/>
            <person name="Chan W.Y."/>
            <person name="Venter S.N."/>
            <person name="Steenkamp E.T."/>
        </authorList>
    </citation>
    <scope>NUCLEOTIDE SEQUENCE [LARGE SCALE GENOMIC DNA]</scope>
    <source>
        <strain evidence="2 3">WC7.3b</strain>
    </source>
</reference>
<evidence type="ECO:0008006" key="4">
    <source>
        <dbReference type="Google" id="ProtNLM"/>
    </source>
</evidence>
<dbReference type="Proteomes" id="UP000736373">
    <property type="component" value="Unassembled WGS sequence"/>
</dbReference>
<evidence type="ECO:0000256" key="1">
    <source>
        <dbReference type="SAM" id="MobiDB-lite"/>
    </source>
</evidence>
<sequence>MESLMDLPDTTLHLHTPMPPEVDPDIPPKTPPPNIDPDPVPDDPPGNPDPPPEGDPPEAPPPVRA</sequence>
<evidence type="ECO:0000313" key="3">
    <source>
        <dbReference type="Proteomes" id="UP000736373"/>
    </source>
</evidence>
<protein>
    <recommendedName>
        <fullName evidence="4">Stereocilin</fullName>
    </recommendedName>
</protein>
<name>A0ABR7PL68_9BURK</name>